<evidence type="ECO:0000256" key="6">
    <source>
        <dbReference type="ARBA" id="ARBA00022490"/>
    </source>
</evidence>
<dbReference type="PRINTS" id="PR00111">
    <property type="entry name" value="ABHYDROLASE"/>
</dbReference>
<keyword evidence="5" id="KW-0031">Aminopeptidase</keyword>
<evidence type="ECO:0000313" key="12">
    <source>
        <dbReference type="Proteomes" id="UP000295447"/>
    </source>
</evidence>
<dbReference type="Gene3D" id="3.40.50.1820">
    <property type="entry name" value="alpha/beta hydrolase"/>
    <property type="match status" value="2"/>
</dbReference>
<evidence type="ECO:0000313" key="11">
    <source>
        <dbReference type="EMBL" id="TDW21663.1"/>
    </source>
</evidence>
<dbReference type="Proteomes" id="UP000295447">
    <property type="component" value="Unassembled WGS sequence"/>
</dbReference>
<dbReference type="InterPro" id="IPR000073">
    <property type="entry name" value="AB_hydrolase_1"/>
</dbReference>
<keyword evidence="12" id="KW-1185">Reference proteome</keyword>
<dbReference type="PANTHER" id="PTHR43722">
    <property type="entry name" value="PROLINE IMINOPEPTIDASE"/>
    <property type="match status" value="1"/>
</dbReference>
<dbReference type="GO" id="GO:0006508">
    <property type="term" value="P:proteolysis"/>
    <property type="evidence" value="ECO:0007669"/>
    <property type="project" value="UniProtKB-KW"/>
</dbReference>
<comment type="caution">
    <text evidence="11">The sequence shown here is derived from an EMBL/GenBank/DDBJ whole genome shotgun (WGS) entry which is preliminary data.</text>
</comment>
<dbReference type="Pfam" id="PF00561">
    <property type="entry name" value="Abhydrolase_1"/>
    <property type="match status" value="1"/>
</dbReference>
<dbReference type="InterPro" id="IPR029058">
    <property type="entry name" value="AB_hydrolase_fold"/>
</dbReference>
<dbReference type="InterPro" id="IPR005944">
    <property type="entry name" value="Pro_iminopeptidase"/>
</dbReference>
<keyword evidence="7" id="KW-0645">Protease</keyword>
<keyword evidence="6" id="KW-0963">Cytoplasm</keyword>
<dbReference type="SUPFAM" id="SSF53474">
    <property type="entry name" value="alpha/beta-Hydrolases"/>
    <property type="match status" value="1"/>
</dbReference>
<protein>
    <recommendedName>
        <fullName evidence="4">prolyl aminopeptidase</fullName>
        <ecNumber evidence="4">3.4.11.5</ecNumber>
    </recommendedName>
    <alternativeName>
        <fullName evidence="9">Prolyl aminopeptidase</fullName>
    </alternativeName>
</protein>
<comment type="similarity">
    <text evidence="3">Belongs to the peptidase S33 family.</text>
</comment>
<comment type="subcellular location">
    <subcellularLocation>
        <location evidence="2">Cytoplasm</location>
    </subcellularLocation>
</comment>
<proteinExistence type="inferred from homology"/>
<sequence length="212" mass="23514">MFDLERYRIILFDQRGCGRSTPHASDLATDISLNTTEHLLRDMEQLRAQLGVERWLSFGGSWGSALSVACAERHPERVSEMLPAFWLMGRAEVDWSAWEDAVLSLEPHGKPAPFSDRASDDLLAFARICAHYAANNGWLEDGALLRNAGRLAGIPAVIMHGRLDLSCPYDAAWQFAQAWPNAELVAFDDAGHKGSPAMHDHVRSTVARFSVL</sequence>
<dbReference type="PANTHER" id="PTHR43722:SF1">
    <property type="entry name" value="PROLINE IMINOPEPTIDASE"/>
    <property type="match status" value="1"/>
</dbReference>
<organism evidence="11 12">
    <name type="scientific">Kribbella kalugense</name>
    <dbReference type="NCBI Taxonomy" id="2512221"/>
    <lineage>
        <taxon>Bacteria</taxon>
        <taxon>Bacillati</taxon>
        <taxon>Actinomycetota</taxon>
        <taxon>Actinomycetes</taxon>
        <taxon>Propionibacteriales</taxon>
        <taxon>Kribbellaceae</taxon>
        <taxon>Kribbella</taxon>
    </lineage>
</organism>
<dbReference type="AlphaFoldDB" id="A0A4R7ZU98"/>
<evidence type="ECO:0000256" key="2">
    <source>
        <dbReference type="ARBA" id="ARBA00004496"/>
    </source>
</evidence>
<evidence type="ECO:0000256" key="1">
    <source>
        <dbReference type="ARBA" id="ARBA00001585"/>
    </source>
</evidence>
<reference evidence="11 12" key="1">
    <citation type="submission" date="2019-03" db="EMBL/GenBank/DDBJ databases">
        <title>Genomic Encyclopedia of Type Strains, Phase III (KMG-III): the genomes of soil and plant-associated and newly described type strains.</title>
        <authorList>
            <person name="Whitman W."/>
        </authorList>
    </citation>
    <scope>NUCLEOTIDE SEQUENCE [LARGE SCALE GENOMIC DNA]</scope>
    <source>
        <strain evidence="11 12">VKM Ac-2570</strain>
    </source>
</reference>
<dbReference type="EMBL" id="SODF01000001">
    <property type="protein sequence ID" value="TDW21663.1"/>
    <property type="molecule type" value="Genomic_DNA"/>
</dbReference>
<evidence type="ECO:0000256" key="5">
    <source>
        <dbReference type="ARBA" id="ARBA00022438"/>
    </source>
</evidence>
<feature type="domain" description="AB hydrolase-1" evidence="10">
    <location>
        <begin position="6"/>
        <end position="81"/>
    </location>
</feature>
<dbReference type="EC" id="3.4.11.5" evidence="4"/>
<gene>
    <name evidence="11" type="ORF">EV650_0492</name>
</gene>
<dbReference type="GO" id="GO:0005737">
    <property type="term" value="C:cytoplasm"/>
    <property type="evidence" value="ECO:0007669"/>
    <property type="project" value="UniProtKB-SubCell"/>
</dbReference>
<dbReference type="PRINTS" id="PR00793">
    <property type="entry name" value="PROAMNOPTASE"/>
</dbReference>
<dbReference type="GO" id="GO:0004177">
    <property type="term" value="F:aminopeptidase activity"/>
    <property type="evidence" value="ECO:0007669"/>
    <property type="project" value="UniProtKB-KW"/>
</dbReference>
<evidence type="ECO:0000256" key="7">
    <source>
        <dbReference type="ARBA" id="ARBA00022670"/>
    </source>
</evidence>
<keyword evidence="8" id="KW-0378">Hydrolase</keyword>
<name>A0A4R7ZU98_9ACTN</name>
<accession>A0A4R7ZU98</accession>
<evidence type="ECO:0000256" key="4">
    <source>
        <dbReference type="ARBA" id="ARBA00012568"/>
    </source>
</evidence>
<evidence type="ECO:0000259" key="10">
    <source>
        <dbReference type="Pfam" id="PF00561"/>
    </source>
</evidence>
<dbReference type="InterPro" id="IPR002410">
    <property type="entry name" value="Peptidase_S33"/>
</dbReference>
<comment type="catalytic activity">
    <reaction evidence="1">
        <text>Release of N-terminal proline from a peptide.</text>
        <dbReference type="EC" id="3.4.11.5"/>
    </reaction>
</comment>
<evidence type="ECO:0000256" key="8">
    <source>
        <dbReference type="ARBA" id="ARBA00022801"/>
    </source>
</evidence>
<evidence type="ECO:0000256" key="9">
    <source>
        <dbReference type="ARBA" id="ARBA00029605"/>
    </source>
</evidence>
<evidence type="ECO:0000256" key="3">
    <source>
        <dbReference type="ARBA" id="ARBA00010088"/>
    </source>
</evidence>